<dbReference type="Proteomes" id="UP001189429">
    <property type="component" value="Unassembled WGS sequence"/>
</dbReference>
<dbReference type="EMBL" id="CAUYUJ010006328">
    <property type="protein sequence ID" value="CAK0816998.1"/>
    <property type="molecule type" value="Genomic_DNA"/>
</dbReference>
<reference evidence="1" key="1">
    <citation type="submission" date="2023-10" db="EMBL/GenBank/DDBJ databases">
        <authorList>
            <person name="Chen Y."/>
            <person name="Shah S."/>
            <person name="Dougan E. K."/>
            <person name="Thang M."/>
            <person name="Chan C."/>
        </authorList>
    </citation>
    <scope>NUCLEOTIDE SEQUENCE [LARGE SCALE GENOMIC DNA]</scope>
</reference>
<protein>
    <submittedName>
        <fullName evidence="1">Uncharacterized protein</fullName>
    </submittedName>
</protein>
<organism evidence="1 2">
    <name type="scientific">Prorocentrum cordatum</name>
    <dbReference type="NCBI Taxonomy" id="2364126"/>
    <lineage>
        <taxon>Eukaryota</taxon>
        <taxon>Sar</taxon>
        <taxon>Alveolata</taxon>
        <taxon>Dinophyceae</taxon>
        <taxon>Prorocentrales</taxon>
        <taxon>Prorocentraceae</taxon>
        <taxon>Prorocentrum</taxon>
    </lineage>
</organism>
<evidence type="ECO:0000313" key="2">
    <source>
        <dbReference type="Proteomes" id="UP001189429"/>
    </source>
</evidence>
<accession>A0ABN9RDD8</accession>
<gene>
    <name evidence="1" type="ORF">PCOR1329_LOCUS19727</name>
</gene>
<proteinExistence type="predicted"/>
<evidence type="ECO:0000313" key="1">
    <source>
        <dbReference type="EMBL" id="CAK0816998.1"/>
    </source>
</evidence>
<keyword evidence="2" id="KW-1185">Reference proteome</keyword>
<name>A0ABN9RDD8_9DINO</name>
<comment type="caution">
    <text evidence="1">The sequence shown here is derived from an EMBL/GenBank/DDBJ whole genome shotgun (WGS) entry which is preliminary data.</text>
</comment>
<sequence length="99" mass="10398">MSRKDIGAEKHCMPKALHVSTSSEPGAVHADRVTTGVATELFVLIHALGPAPLFSHRPTNAHVSVMAKGILNTNAAVQTVVVLFMIGTKTVQCCALSHA</sequence>